<reference evidence="1 2" key="1">
    <citation type="submission" date="2022-04" db="EMBL/GenBank/DDBJ databases">
        <title>Positive selection, recombination, and allopatry shape intraspecific diversity of widespread and dominant cyanobacteria.</title>
        <authorList>
            <person name="Wei J."/>
            <person name="Shu W."/>
            <person name="Hu C."/>
        </authorList>
    </citation>
    <scope>NUCLEOTIDE SEQUENCE [LARGE SCALE GENOMIC DNA]</scope>
    <source>
        <strain evidence="1 2">GB2-A5</strain>
    </source>
</reference>
<comment type="caution">
    <text evidence="1">The sequence shown here is derived from an EMBL/GenBank/DDBJ whole genome shotgun (WGS) entry which is preliminary data.</text>
</comment>
<organism evidence="1 2">
    <name type="scientific">Funiculus sociatus GB2-A5</name>
    <dbReference type="NCBI Taxonomy" id="2933946"/>
    <lineage>
        <taxon>Bacteria</taxon>
        <taxon>Bacillati</taxon>
        <taxon>Cyanobacteriota</taxon>
        <taxon>Cyanophyceae</taxon>
        <taxon>Coleofasciculales</taxon>
        <taxon>Coleofasciculaceae</taxon>
        <taxon>Funiculus</taxon>
    </lineage>
</organism>
<gene>
    <name evidence="1" type="ORF">NDI37_15620</name>
</gene>
<proteinExistence type="predicted"/>
<evidence type="ECO:0000313" key="1">
    <source>
        <dbReference type="EMBL" id="MEP0865896.1"/>
    </source>
</evidence>
<protein>
    <submittedName>
        <fullName evidence="1">Uncharacterized protein</fullName>
    </submittedName>
</protein>
<name>A0ABV0JT90_9CYAN</name>
<keyword evidence="2" id="KW-1185">Reference proteome</keyword>
<sequence length="77" mass="8331">MEETIRIRAVDKSDWSSVVEGFDIETIQDVLEVVGADGQKIGLLCETEDGNSYINGQPETAYISLQAAATALLKGKE</sequence>
<dbReference type="Proteomes" id="UP001442494">
    <property type="component" value="Unassembled WGS sequence"/>
</dbReference>
<accession>A0ABV0JT90</accession>
<dbReference type="RefSeq" id="WP_190418151.1">
    <property type="nucleotide sequence ID" value="NZ_JAMPKK010000034.1"/>
</dbReference>
<evidence type="ECO:0000313" key="2">
    <source>
        <dbReference type="Proteomes" id="UP001442494"/>
    </source>
</evidence>
<dbReference type="EMBL" id="JAMPKK010000034">
    <property type="protein sequence ID" value="MEP0865896.1"/>
    <property type="molecule type" value="Genomic_DNA"/>
</dbReference>